<evidence type="ECO:0000313" key="1">
    <source>
        <dbReference type="EMBL" id="PFD18440.1"/>
    </source>
</evidence>
<accession>A0A9X6VHX8</accession>
<comment type="caution">
    <text evidence="1">The sequence shown here is derived from an EMBL/GenBank/DDBJ whole genome shotgun (WGS) entry which is preliminary data.</text>
</comment>
<organism evidence="1 2">
    <name type="scientific">Bacillus cereus</name>
    <dbReference type="NCBI Taxonomy" id="1396"/>
    <lineage>
        <taxon>Bacteria</taxon>
        <taxon>Bacillati</taxon>
        <taxon>Bacillota</taxon>
        <taxon>Bacilli</taxon>
        <taxon>Bacillales</taxon>
        <taxon>Bacillaceae</taxon>
        <taxon>Bacillus</taxon>
        <taxon>Bacillus cereus group</taxon>
    </lineage>
</organism>
<dbReference type="AlphaFoldDB" id="A0A9X6VHX8"/>
<evidence type="ECO:0000313" key="2">
    <source>
        <dbReference type="Proteomes" id="UP000219743"/>
    </source>
</evidence>
<reference evidence="1 2" key="1">
    <citation type="submission" date="2017-09" db="EMBL/GenBank/DDBJ databases">
        <title>Large-scale bioinformatics analysis of Bacillus genomes uncovers conserved roles of natural products in bacterial physiology.</title>
        <authorList>
            <consortium name="Agbiome Team Llc"/>
            <person name="Bleich R.M."/>
            <person name="Kirk G.J."/>
            <person name="Santa Maria K.C."/>
            <person name="Allen S.E."/>
            <person name="Farag S."/>
            <person name="Shank E.A."/>
            <person name="Bowers A."/>
        </authorList>
    </citation>
    <scope>NUCLEOTIDE SEQUENCE [LARGE SCALE GENOMIC DNA]</scope>
    <source>
        <strain evidence="1 2">AFS024404</strain>
    </source>
</reference>
<proteinExistence type="predicted"/>
<gene>
    <name evidence="1" type="ORF">CN263_22605</name>
</gene>
<protein>
    <submittedName>
        <fullName evidence="1">Uncharacterized protein</fullName>
    </submittedName>
</protein>
<dbReference type="EMBL" id="NTRC01000020">
    <property type="protein sequence ID" value="PFD18440.1"/>
    <property type="molecule type" value="Genomic_DNA"/>
</dbReference>
<sequence length="31" mass="3776">MKMKFSFFTMGVGVISIKYGKRKEYVKKKEW</sequence>
<name>A0A9X6VHX8_BACCE</name>
<dbReference type="Proteomes" id="UP000219743">
    <property type="component" value="Unassembled WGS sequence"/>
</dbReference>